<evidence type="ECO:0000313" key="2">
    <source>
        <dbReference type="Proteomes" id="UP000789901"/>
    </source>
</evidence>
<dbReference type="Proteomes" id="UP000789901">
    <property type="component" value="Unassembled WGS sequence"/>
</dbReference>
<gene>
    <name evidence="1" type="ORF">GMARGA_LOCUS33590</name>
</gene>
<keyword evidence="2" id="KW-1185">Reference proteome</keyword>
<protein>
    <submittedName>
        <fullName evidence="1">20975_t:CDS:1</fullName>
    </submittedName>
</protein>
<reference evidence="1 2" key="1">
    <citation type="submission" date="2021-06" db="EMBL/GenBank/DDBJ databases">
        <authorList>
            <person name="Kallberg Y."/>
            <person name="Tangrot J."/>
            <person name="Rosling A."/>
        </authorList>
    </citation>
    <scope>NUCLEOTIDE SEQUENCE [LARGE SCALE GENOMIC DNA]</scope>
    <source>
        <strain evidence="1 2">120-4 pot B 10/14</strain>
    </source>
</reference>
<dbReference type="EMBL" id="CAJVQB010056316">
    <property type="protein sequence ID" value="CAG8837634.1"/>
    <property type="molecule type" value="Genomic_DNA"/>
</dbReference>
<name>A0ABN7WRZ4_GIGMA</name>
<proteinExistence type="predicted"/>
<accession>A0ABN7WRZ4</accession>
<evidence type="ECO:0000313" key="1">
    <source>
        <dbReference type="EMBL" id="CAG8837634.1"/>
    </source>
</evidence>
<feature type="non-terminal residue" evidence="1">
    <location>
        <position position="1"/>
    </location>
</feature>
<organism evidence="1 2">
    <name type="scientific">Gigaspora margarita</name>
    <dbReference type="NCBI Taxonomy" id="4874"/>
    <lineage>
        <taxon>Eukaryota</taxon>
        <taxon>Fungi</taxon>
        <taxon>Fungi incertae sedis</taxon>
        <taxon>Mucoromycota</taxon>
        <taxon>Glomeromycotina</taxon>
        <taxon>Glomeromycetes</taxon>
        <taxon>Diversisporales</taxon>
        <taxon>Gigasporaceae</taxon>
        <taxon>Gigaspora</taxon>
    </lineage>
</organism>
<sequence>LKKDKNPMFKSIKARIKLDVVLKEVVTEYNALIYKSNTRGIGTKDIKKEEDKKNKNGNRALNDLLKLAKVDYANRIKEPENC</sequence>
<comment type="caution">
    <text evidence="1">The sequence shown here is derived from an EMBL/GenBank/DDBJ whole genome shotgun (WGS) entry which is preliminary data.</text>
</comment>